<name>A0A2K1IZD2_PHYPA</name>
<dbReference type="EnsemblPlants" id="Pp3c19_23020V3.1">
    <property type="protein sequence ID" value="PAC:32939675.CDS.1"/>
    <property type="gene ID" value="Pp3c19_23020"/>
</dbReference>
<reference evidence="2" key="3">
    <citation type="submission" date="2020-12" db="UniProtKB">
        <authorList>
            <consortium name="EnsemblPlants"/>
        </authorList>
    </citation>
    <scope>IDENTIFICATION</scope>
</reference>
<protein>
    <submittedName>
        <fullName evidence="1 2">Uncharacterized protein</fullName>
    </submittedName>
</protein>
<reference evidence="1 3" key="1">
    <citation type="journal article" date="2008" name="Science">
        <title>The Physcomitrella genome reveals evolutionary insights into the conquest of land by plants.</title>
        <authorList>
            <person name="Rensing S."/>
            <person name="Lang D."/>
            <person name="Zimmer A."/>
            <person name="Terry A."/>
            <person name="Salamov A."/>
            <person name="Shapiro H."/>
            <person name="Nishiyama T."/>
            <person name="Perroud P.-F."/>
            <person name="Lindquist E."/>
            <person name="Kamisugi Y."/>
            <person name="Tanahashi T."/>
            <person name="Sakakibara K."/>
            <person name="Fujita T."/>
            <person name="Oishi K."/>
            <person name="Shin-I T."/>
            <person name="Kuroki Y."/>
            <person name="Toyoda A."/>
            <person name="Suzuki Y."/>
            <person name="Hashimoto A."/>
            <person name="Yamaguchi K."/>
            <person name="Sugano A."/>
            <person name="Kohara Y."/>
            <person name="Fujiyama A."/>
            <person name="Anterola A."/>
            <person name="Aoki S."/>
            <person name="Ashton N."/>
            <person name="Barbazuk W.B."/>
            <person name="Barker E."/>
            <person name="Bennetzen J."/>
            <person name="Bezanilla M."/>
            <person name="Blankenship R."/>
            <person name="Cho S.H."/>
            <person name="Dutcher S."/>
            <person name="Estelle M."/>
            <person name="Fawcett J.A."/>
            <person name="Gundlach H."/>
            <person name="Hanada K."/>
            <person name="Heyl A."/>
            <person name="Hicks K.A."/>
            <person name="Hugh J."/>
            <person name="Lohr M."/>
            <person name="Mayer K."/>
            <person name="Melkozernov A."/>
            <person name="Murata T."/>
            <person name="Nelson D."/>
            <person name="Pils B."/>
            <person name="Prigge M."/>
            <person name="Reiss B."/>
            <person name="Renner T."/>
            <person name="Rombauts S."/>
            <person name="Rushton P."/>
            <person name="Sanderfoot A."/>
            <person name="Schween G."/>
            <person name="Shiu S.-H."/>
            <person name="Stueber K."/>
            <person name="Theodoulou F.L."/>
            <person name="Tu H."/>
            <person name="Van de Peer Y."/>
            <person name="Verrier P.J."/>
            <person name="Waters E."/>
            <person name="Wood A."/>
            <person name="Yang L."/>
            <person name="Cove D."/>
            <person name="Cuming A."/>
            <person name="Hasebe M."/>
            <person name="Lucas S."/>
            <person name="Mishler D.B."/>
            <person name="Reski R."/>
            <person name="Grigoriev I."/>
            <person name="Quatrano R.S."/>
            <person name="Boore J.L."/>
        </authorList>
    </citation>
    <scope>NUCLEOTIDE SEQUENCE [LARGE SCALE GENOMIC DNA]</scope>
    <source>
        <strain evidence="2 3">cv. Gransden 2004</strain>
    </source>
</reference>
<gene>
    <name evidence="1" type="ORF">PHYPA_024445</name>
</gene>
<dbReference type="Gramene" id="Pp3c19_23020V3.1">
    <property type="protein sequence ID" value="PAC:32939675.CDS.1"/>
    <property type="gene ID" value="Pp3c19_23020"/>
</dbReference>
<dbReference type="Proteomes" id="UP000006727">
    <property type="component" value="Chromosome 19"/>
</dbReference>
<evidence type="ECO:0000313" key="2">
    <source>
        <dbReference type="EnsemblPlants" id="PAC:32939675.CDS.1"/>
    </source>
</evidence>
<dbReference type="PaxDb" id="3218-PP1S471_20V6.1"/>
<proteinExistence type="predicted"/>
<dbReference type="AlphaFoldDB" id="A0A2K1IZD2"/>
<accession>A0A2K1IZD2</accession>
<evidence type="ECO:0000313" key="3">
    <source>
        <dbReference type="Proteomes" id="UP000006727"/>
    </source>
</evidence>
<sequence length="72" mass="7311">MCNVTTSDVAVSGVILKAALTGASRVGTNVACESAAEVKDGADIHSVNDDSDGKRVGGAAGREWTKTYRQAA</sequence>
<evidence type="ECO:0000313" key="1">
    <source>
        <dbReference type="EMBL" id="PNR34628.1"/>
    </source>
</evidence>
<reference evidence="1 3" key="2">
    <citation type="journal article" date="2018" name="Plant J.">
        <title>The Physcomitrella patens chromosome-scale assembly reveals moss genome structure and evolution.</title>
        <authorList>
            <person name="Lang D."/>
            <person name="Ullrich K.K."/>
            <person name="Murat F."/>
            <person name="Fuchs J."/>
            <person name="Jenkins J."/>
            <person name="Haas F.B."/>
            <person name="Piednoel M."/>
            <person name="Gundlach H."/>
            <person name="Van Bel M."/>
            <person name="Meyberg R."/>
            <person name="Vives C."/>
            <person name="Morata J."/>
            <person name="Symeonidi A."/>
            <person name="Hiss M."/>
            <person name="Muchero W."/>
            <person name="Kamisugi Y."/>
            <person name="Saleh O."/>
            <person name="Blanc G."/>
            <person name="Decker E.L."/>
            <person name="van Gessel N."/>
            <person name="Grimwood J."/>
            <person name="Hayes R.D."/>
            <person name="Graham S.W."/>
            <person name="Gunter L.E."/>
            <person name="McDaniel S.F."/>
            <person name="Hoernstein S.N.W."/>
            <person name="Larsson A."/>
            <person name="Li F.W."/>
            <person name="Perroud P.F."/>
            <person name="Phillips J."/>
            <person name="Ranjan P."/>
            <person name="Rokshar D.S."/>
            <person name="Rothfels C.J."/>
            <person name="Schneider L."/>
            <person name="Shu S."/>
            <person name="Stevenson D.W."/>
            <person name="Thummler F."/>
            <person name="Tillich M."/>
            <person name="Villarreal Aguilar J.C."/>
            <person name="Widiez T."/>
            <person name="Wong G.K."/>
            <person name="Wymore A."/>
            <person name="Zhang Y."/>
            <person name="Zimmer A.D."/>
            <person name="Quatrano R.S."/>
            <person name="Mayer K.F.X."/>
            <person name="Goodstein D."/>
            <person name="Casacuberta J.M."/>
            <person name="Vandepoele K."/>
            <person name="Reski R."/>
            <person name="Cuming A.C."/>
            <person name="Tuskan G.A."/>
            <person name="Maumus F."/>
            <person name="Salse J."/>
            <person name="Schmutz J."/>
            <person name="Rensing S.A."/>
        </authorList>
    </citation>
    <scope>NUCLEOTIDE SEQUENCE [LARGE SCALE GENOMIC DNA]</scope>
    <source>
        <strain evidence="2 3">cv. Gransden 2004</strain>
    </source>
</reference>
<keyword evidence="3" id="KW-1185">Reference proteome</keyword>
<organism evidence="1">
    <name type="scientific">Physcomitrium patens</name>
    <name type="common">Spreading-leaved earth moss</name>
    <name type="synonym">Physcomitrella patens</name>
    <dbReference type="NCBI Taxonomy" id="3218"/>
    <lineage>
        <taxon>Eukaryota</taxon>
        <taxon>Viridiplantae</taxon>
        <taxon>Streptophyta</taxon>
        <taxon>Embryophyta</taxon>
        <taxon>Bryophyta</taxon>
        <taxon>Bryophytina</taxon>
        <taxon>Bryopsida</taxon>
        <taxon>Funariidae</taxon>
        <taxon>Funariales</taxon>
        <taxon>Funariaceae</taxon>
        <taxon>Physcomitrium</taxon>
    </lineage>
</organism>
<dbReference type="EMBL" id="ABEU02000019">
    <property type="protein sequence ID" value="PNR34628.1"/>
    <property type="molecule type" value="Genomic_DNA"/>
</dbReference>
<dbReference type="InParanoid" id="A0A2K1IZD2"/>